<dbReference type="InterPro" id="IPR004014">
    <property type="entry name" value="ATPase_P-typ_cation-transptr_N"/>
</dbReference>
<dbReference type="FunFam" id="3.40.50.1000:FF:000001">
    <property type="entry name" value="Phospholipid-transporting ATPase IC"/>
    <property type="match status" value="1"/>
</dbReference>
<dbReference type="PANTHER" id="PTHR43294:SF20">
    <property type="entry name" value="P-TYPE ATPASE"/>
    <property type="match status" value="1"/>
</dbReference>
<keyword evidence="2 13" id="KW-0812">Transmembrane</keyword>
<feature type="transmembrane region" description="Helical" evidence="13">
    <location>
        <begin position="93"/>
        <end position="116"/>
    </location>
</feature>
<dbReference type="Gene3D" id="3.40.50.1000">
    <property type="entry name" value="HAD superfamily/HAD-like"/>
    <property type="match status" value="1"/>
</dbReference>
<dbReference type="SFLD" id="SFLDG00002">
    <property type="entry name" value="C1.7:_P-type_atpase_like"/>
    <property type="match status" value="1"/>
</dbReference>
<keyword evidence="7" id="KW-0915">Sodium</keyword>
<dbReference type="Pfam" id="PF13246">
    <property type="entry name" value="Cation_ATPase"/>
    <property type="match status" value="1"/>
</dbReference>
<dbReference type="GO" id="GO:0005391">
    <property type="term" value="F:P-type sodium:potassium-exchanging transporter activity"/>
    <property type="evidence" value="ECO:0007669"/>
    <property type="project" value="TreeGrafter"/>
</dbReference>
<keyword evidence="9" id="KW-0813">Transport</keyword>
<dbReference type="GO" id="GO:0030007">
    <property type="term" value="P:intracellular potassium ion homeostasis"/>
    <property type="evidence" value="ECO:0007669"/>
    <property type="project" value="TreeGrafter"/>
</dbReference>
<dbReference type="EMBL" id="CAJNNW010030779">
    <property type="protein sequence ID" value="CAE8704430.1"/>
    <property type="molecule type" value="Genomic_DNA"/>
</dbReference>
<keyword evidence="6 13" id="KW-1133">Transmembrane helix</keyword>
<evidence type="ECO:0000313" key="16">
    <source>
        <dbReference type="Proteomes" id="UP000626109"/>
    </source>
</evidence>
<dbReference type="InterPro" id="IPR023214">
    <property type="entry name" value="HAD_sf"/>
</dbReference>
<name>A0A813KDQ3_POLGL</name>
<dbReference type="InterPro" id="IPR023298">
    <property type="entry name" value="ATPase_P-typ_TM_dom_sf"/>
</dbReference>
<dbReference type="InterPro" id="IPR018303">
    <property type="entry name" value="ATPase_P-typ_P_site"/>
</dbReference>
<dbReference type="SFLD" id="SFLDF00027">
    <property type="entry name" value="p-type_atpase"/>
    <property type="match status" value="1"/>
</dbReference>
<dbReference type="InterPro" id="IPR044492">
    <property type="entry name" value="P_typ_ATPase_HD_dom"/>
</dbReference>
<dbReference type="Proteomes" id="UP000626109">
    <property type="component" value="Unassembled WGS sequence"/>
</dbReference>
<dbReference type="PRINTS" id="PR00119">
    <property type="entry name" value="CATATPASE"/>
</dbReference>
<dbReference type="InterPro" id="IPR036412">
    <property type="entry name" value="HAD-like_sf"/>
</dbReference>
<dbReference type="SUPFAM" id="SSF81665">
    <property type="entry name" value="Calcium ATPase, transmembrane domain M"/>
    <property type="match status" value="1"/>
</dbReference>
<protein>
    <recommendedName>
        <fullName evidence="12">P-type sodium-transporting ATPase4</fullName>
        <ecNumber evidence="10">7.2.2.3</ecNumber>
    </recommendedName>
</protein>
<evidence type="ECO:0000256" key="6">
    <source>
        <dbReference type="ARBA" id="ARBA00022989"/>
    </source>
</evidence>
<evidence type="ECO:0000256" key="9">
    <source>
        <dbReference type="ARBA" id="ARBA00023201"/>
    </source>
</evidence>
<sequence>MPPAAAQHANGANLVQASSPLSEAREVSFGQGLTEVQDHSAAEFYEGAAIHDLLVALSVDPAHGLPDATASSRLAEEGLNELAKSKRPGFCKLFLMQLTNVIIILLILAAVASVAIGSIPSAIAILVIVILNAGIAAATENSAGNALEALSNMTQPEATVLRDGREEVVASNTIVRGDIVVLGTGDVAPADLRLLEASDLKVDEMPLTGESDDVAKVAKPRSRESTKLTPEDMVFSGCSVTQGKARGLVVATGMHTRVGSIAALLAGQQKAGYCNGCLPDTSSGMTPLQASLQRLGMLIGALAICVCVVVFLVGLALGTKDPNAPSAPGWIYMVLISITLTVAAIPEGIPLCVTISLASGCSQMVSRHVLVRRIAAVETLGSASVICSDKTGTLTEGKMRAVKMWASGSDYEISGTGFDPSGSINHAGGLEDGSSDIGVRTTLLAGLLCSNASVQLEVGEDNISRWVPKGNSSEVPLVVAAGKLNFTSALAEAEFPRVVEVPFSSSRKMMLTVCATNGKACLGEGGMALPRDAQFVACVKGAPNWVLESCSRWIGPGGVVEPLGAAQLEQASMTVDNLSSQALRVLALAVRPLPELPFSTDDDAEVDGNQKMDMLCKDLILVGFVASIDPPRKGVPAAVQAAYDGHIRVVMITGDYLKTAAAIASDIGILTSTEGEAEAIDCLKLRPDGEYLPDAEMDLLTQNARVFARAKPEDKLEIVQSLQRQGLVSAMTGDGVNDAPALKAADIGVAMGIQGTEVAKGASDMILTDDNFCSIVGAVEKGRIIYAGIQKFVAFIMHGP</sequence>
<dbReference type="GO" id="GO:0016887">
    <property type="term" value="F:ATP hydrolysis activity"/>
    <property type="evidence" value="ECO:0007669"/>
    <property type="project" value="InterPro"/>
</dbReference>
<dbReference type="SUPFAM" id="SSF81653">
    <property type="entry name" value="Calcium ATPase, transduction domain A"/>
    <property type="match status" value="1"/>
</dbReference>
<dbReference type="PANTHER" id="PTHR43294">
    <property type="entry name" value="SODIUM/POTASSIUM-TRANSPORTING ATPASE SUBUNIT ALPHA"/>
    <property type="match status" value="1"/>
</dbReference>
<dbReference type="InterPro" id="IPR008250">
    <property type="entry name" value="ATPase_P-typ_transduc_dom_A_sf"/>
</dbReference>
<evidence type="ECO:0000256" key="12">
    <source>
        <dbReference type="ARBA" id="ARBA00067200"/>
    </source>
</evidence>
<keyword evidence="3" id="KW-0547">Nucleotide-binding</keyword>
<dbReference type="GO" id="GO:0006883">
    <property type="term" value="P:intracellular sodium ion homeostasis"/>
    <property type="evidence" value="ECO:0007669"/>
    <property type="project" value="TreeGrafter"/>
</dbReference>
<dbReference type="InterPro" id="IPR059000">
    <property type="entry name" value="ATPase_P-type_domA"/>
</dbReference>
<dbReference type="SFLD" id="SFLDS00003">
    <property type="entry name" value="Haloacid_Dehalogenase"/>
    <property type="match status" value="1"/>
</dbReference>
<evidence type="ECO:0000256" key="1">
    <source>
        <dbReference type="ARBA" id="ARBA00004141"/>
    </source>
</evidence>
<comment type="catalytic activity">
    <reaction evidence="11">
        <text>Na(+)(in) + ATP + H2O = Na(+)(out) + ADP + phosphate + H(+)</text>
        <dbReference type="Rhea" id="RHEA:14633"/>
        <dbReference type="ChEBI" id="CHEBI:15377"/>
        <dbReference type="ChEBI" id="CHEBI:15378"/>
        <dbReference type="ChEBI" id="CHEBI:29101"/>
        <dbReference type="ChEBI" id="CHEBI:30616"/>
        <dbReference type="ChEBI" id="CHEBI:43474"/>
        <dbReference type="ChEBI" id="CHEBI:456216"/>
        <dbReference type="EC" id="7.2.2.3"/>
    </reaction>
    <physiologicalReaction direction="left-to-right" evidence="11">
        <dbReference type="Rhea" id="RHEA:14634"/>
    </physiologicalReaction>
</comment>
<evidence type="ECO:0000259" key="14">
    <source>
        <dbReference type="SMART" id="SM00831"/>
    </source>
</evidence>
<evidence type="ECO:0000256" key="13">
    <source>
        <dbReference type="SAM" id="Phobius"/>
    </source>
</evidence>
<evidence type="ECO:0000256" key="5">
    <source>
        <dbReference type="ARBA" id="ARBA00022967"/>
    </source>
</evidence>
<evidence type="ECO:0000256" key="3">
    <source>
        <dbReference type="ARBA" id="ARBA00022741"/>
    </source>
</evidence>
<evidence type="ECO:0000256" key="11">
    <source>
        <dbReference type="ARBA" id="ARBA00049499"/>
    </source>
</evidence>
<dbReference type="PROSITE" id="PS00154">
    <property type="entry name" value="ATPASE_E1_E2"/>
    <property type="match status" value="1"/>
</dbReference>
<evidence type="ECO:0000256" key="7">
    <source>
        <dbReference type="ARBA" id="ARBA00023053"/>
    </source>
</evidence>
<accession>A0A813KDQ3</accession>
<reference evidence="15" key="1">
    <citation type="submission" date="2021-02" db="EMBL/GenBank/DDBJ databases">
        <authorList>
            <person name="Dougan E. K."/>
            <person name="Rhodes N."/>
            <person name="Thang M."/>
            <person name="Chan C."/>
        </authorList>
    </citation>
    <scope>NUCLEOTIDE SEQUENCE</scope>
</reference>
<evidence type="ECO:0000256" key="10">
    <source>
        <dbReference type="ARBA" id="ARBA00035029"/>
    </source>
</evidence>
<evidence type="ECO:0000256" key="2">
    <source>
        <dbReference type="ARBA" id="ARBA00022692"/>
    </source>
</evidence>
<keyword evidence="8 13" id="KW-0472">Membrane</keyword>
<dbReference type="GO" id="GO:0005886">
    <property type="term" value="C:plasma membrane"/>
    <property type="evidence" value="ECO:0007669"/>
    <property type="project" value="TreeGrafter"/>
</dbReference>
<keyword evidence="4" id="KW-0067">ATP-binding</keyword>
<proteinExistence type="predicted"/>
<dbReference type="EC" id="7.2.2.3" evidence="10"/>
<evidence type="ECO:0000256" key="8">
    <source>
        <dbReference type="ARBA" id="ARBA00023136"/>
    </source>
</evidence>
<dbReference type="GO" id="GO:0036376">
    <property type="term" value="P:sodium ion export across plasma membrane"/>
    <property type="evidence" value="ECO:0007669"/>
    <property type="project" value="TreeGrafter"/>
</dbReference>
<organism evidence="15 16">
    <name type="scientific">Polarella glacialis</name>
    <name type="common">Dinoflagellate</name>
    <dbReference type="NCBI Taxonomy" id="89957"/>
    <lineage>
        <taxon>Eukaryota</taxon>
        <taxon>Sar</taxon>
        <taxon>Alveolata</taxon>
        <taxon>Dinophyceae</taxon>
        <taxon>Suessiales</taxon>
        <taxon>Suessiaceae</taxon>
        <taxon>Polarella</taxon>
    </lineage>
</organism>
<dbReference type="SUPFAM" id="SSF56784">
    <property type="entry name" value="HAD-like"/>
    <property type="match status" value="1"/>
</dbReference>
<comment type="caution">
    <text evidence="15">The sequence shown here is derived from an EMBL/GenBank/DDBJ whole genome shotgun (WGS) entry which is preliminary data.</text>
</comment>
<dbReference type="GO" id="GO:0005524">
    <property type="term" value="F:ATP binding"/>
    <property type="evidence" value="ECO:0007669"/>
    <property type="project" value="UniProtKB-KW"/>
</dbReference>
<keyword evidence="9" id="KW-0739">Sodium transport</keyword>
<dbReference type="GO" id="GO:1990573">
    <property type="term" value="P:potassium ion import across plasma membrane"/>
    <property type="evidence" value="ECO:0007669"/>
    <property type="project" value="TreeGrafter"/>
</dbReference>
<dbReference type="GO" id="GO:1902600">
    <property type="term" value="P:proton transmembrane transport"/>
    <property type="evidence" value="ECO:0007669"/>
    <property type="project" value="TreeGrafter"/>
</dbReference>
<dbReference type="InterPro" id="IPR050510">
    <property type="entry name" value="Cation_transp_ATPase_P-type"/>
</dbReference>
<dbReference type="NCBIfam" id="TIGR01494">
    <property type="entry name" value="ATPase_P-type"/>
    <property type="match status" value="2"/>
</dbReference>
<dbReference type="SUPFAM" id="SSF81660">
    <property type="entry name" value="Metal cation-transporting ATPase, ATP-binding domain N"/>
    <property type="match status" value="1"/>
</dbReference>
<dbReference type="Gene3D" id="2.70.150.10">
    <property type="entry name" value="Calcium-transporting ATPase, cytoplasmic transduction domain A"/>
    <property type="match status" value="1"/>
</dbReference>
<gene>
    <name evidence="15" type="ORF">PGLA2088_LOCUS33161</name>
</gene>
<evidence type="ECO:0000313" key="15">
    <source>
        <dbReference type="EMBL" id="CAE8704430.1"/>
    </source>
</evidence>
<evidence type="ECO:0000256" key="4">
    <source>
        <dbReference type="ARBA" id="ARBA00022840"/>
    </source>
</evidence>
<keyword evidence="9" id="KW-0406">Ion transport</keyword>
<dbReference type="SMART" id="SM00831">
    <property type="entry name" value="Cation_ATPase_N"/>
    <property type="match status" value="1"/>
</dbReference>
<keyword evidence="5" id="KW-1278">Translocase</keyword>
<dbReference type="AlphaFoldDB" id="A0A813KDQ3"/>
<feature type="domain" description="Cation-transporting P-type ATPase N-terminal" evidence="14">
    <location>
        <begin position="44"/>
        <end position="118"/>
    </location>
</feature>
<feature type="transmembrane region" description="Helical" evidence="13">
    <location>
        <begin position="295"/>
        <end position="318"/>
    </location>
</feature>
<dbReference type="InterPro" id="IPR001757">
    <property type="entry name" value="P_typ_ATPase"/>
</dbReference>
<feature type="transmembrane region" description="Helical" evidence="13">
    <location>
        <begin position="330"/>
        <end position="358"/>
    </location>
</feature>
<dbReference type="Pfam" id="PF00122">
    <property type="entry name" value="E1-E2_ATPase"/>
    <property type="match status" value="1"/>
</dbReference>
<dbReference type="Pfam" id="PF00690">
    <property type="entry name" value="Cation_ATPase_N"/>
    <property type="match status" value="1"/>
</dbReference>
<dbReference type="InterPro" id="IPR023299">
    <property type="entry name" value="ATPase_P-typ_cyto_dom_N"/>
</dbReference>
<dbReference type="Gene3D" id="1.20.1110.10">
    <property type="entry name" value="Calcium-transporting ATPase, transmembrane domain"/>
    <property type="match status" value="1"/>
</dbReference>
<comment type="subcellular location">
    <subcellularLocation>
        <location evidence="1">Membrane</location>
        <topology evidence="1">Multi-pass membrane protein</topology>
    </subcellularLocation>
</comment>
<dbReference type="Gene3D" id="3.40.1110.10">
    <property type="entry name" value="Calcium-transporting ATPase, cytoplasmic domain N"/>
    <property type="match status" value="1"/>
</dbReference>